<accession>A0A4D9DP58</accession>
<organism evidence="1 2">
    <name type="scientific">Platysternon megacephalum</name>
    <name type="common">big-headed turtle</name>
    <dbReference type="NCBI Taxonomy" id="55544"/>
    <lineage>
        <taxon>Eukaryota</taxon>
        <taxon>Metazoa</taxon>
        <taxon>Chordata</taxon>
        <taxon>Craniata</taxon>
        <taxon>Vertebrata</taxon>
        <taxon>Euteleostomi</taxon>
        <taxon>Archelosauria</taxon>
        <taxon>Testudinata</taxon>
        <taxon>Testudines</taxon>
        <taxon>Cryptodira</taxon>
        <taxon>Durocryptodira</taxon>
        <taxon>Testudinoidea</taxon>
        <taxon>Platysternidae</taxon>
        <taxon>Platysternon</taxon>
    </lineage>
</organism>
<dbReference type="GO" id="GO:0006508">
    <property type="term" value="P:proteolysis"/>
    <property type="evidence" value="ECO:0007669"/>
    <property type="project" value="UniProtKB-KW"/>
</dbReference>
<protein>
    <submittedName>
        <fullName evidence="1">Serine protease 27</fullName>
    </submittedName>
</protein>
<proteinExistence type="predicted"/>
<evidence type="ECO:0000313" key="2">
    <source>
        <dbReference type="Proteomes" id="UP000297703"/>
    </source>
</evidence>
<comment type="caution">
    <text evidence="1">The sequence shown here is derived from an EMBL/GenBank/DDBJ whole genome shotgun (WGS) entry which is preliminary data.</text>
</comment>
<sequence length="135" mass="15286">MNFVSVLFAKKKPILFFGSGAKEYPGISVNSPAKASSKCFLFTYRLCSHAVATIAVRMEQSYKPSPQNRGKFPVIDGNWSSWKREGKEASLNTLGQELSPPHNSFLARHHLFYHTVQLQGILTSQHKMMRAQREE</sequence>
<evidence type="ECO:0000313" key="1">
    <source>
        <dbReference type="EMBL" id="TFJ99375.1"/>
    </source>
</evidence>
<keyword evidence="2" id="KW-1185">Reference proteome</keyword>
<keyword evidence="1" id="KW-0378">Hydrolase</keyword>
<keyword evidence="1" id="KW-0645">Protease</keyword>
<reference evidence="1 2" key="2">
    <citation type="submission" date="2019-04" db="EMBL/GenBank/DDBJ databases">
        <title>The genome sequence of big-headed turtle.</title>
        <authorList>
            <person name="Gong S."/>
        </authorList>
    </citation>
    <scope>NUCLEOTIDE SEQUENCE [LARGE SCALE GENOMIC DNA]</scope>
    <source>
        <strain evidence="1">DO16091913</strain>
        <tissue evidence="1">Muscle</tissue>
    </source>
</reference>
<gene>
    <name evidence="1" type="ORF">DR999_PMT18590</name>
</gene>
<dbReference type="AlphaFoldDB" id="A0A4D9DP58"/>
<name>A0A4D9DP58_9SAUR</name>
<dbReference type="Proteomes" id="UP000297703">
    <property type="component" value="Unassembled WGS sequence"/>
</dbReference>
<reference evidence="1 2" key="1">
    <citation type="submission" date="2019-04" db="EMBL/GenBank/DDBJ databases">
        <title>Draft genome of the big-headed turtle Platysternon megacephalum.</title>
        <authorList>
            <person name="Gong S."/>
        </authorList>
    </citation>
    <scope>NUCLEOTIDE SEQUENCE [LARGE SCALE GENOMIC DNA]</scope>
    <source>
        <strain evidence="1">DO16091913</strain>
        <tissue evidence="1">Muscle</tissue>
    </source>
</reference>
<dbReference type="GO" id="GO:0008233">
    <property type="term" value="F:peptidase activity"/>
    <property type="evidence" value="ECO:0007669"/>
    <property type="project" value="UniProtKB-KW"/>
</dbReference>
<dbReference type="EMBL" id="QXTE01000333">
    <property type="protein sequence ID" value="TFJ99375.1"/>
    <property type="molecule type" value="Genomic_DNA"/>
</dbReference>